<keyword evidence="6" id="KW-0862">Zinc</keyword>
<dbReference type="InterPro" id="IPR038371">
    <property type="entry name" value="Cu_polyphenol_OxRdtase_sf"/>
</dbReference>
<evidence type="ECO:0000256" key="8">
    <source>
        <dbReference type="ARBA" id="ARBA00048968"/>
    </source>
</evidence>
<dbReference type="Pfam" id="PF02578">
    <property type="entry name" value="Cu-oxidase_4"/>
    <property type="match status" value="1"/>
</dbReference>
<evidence type="ECO:0000256" key="4">
    <source>
        <dbReference type="ARBA" id="ARBA00022723"/>
    </source>
</evidence>
<name>A0ABQ7T4Z1_PHRPL</name>
<evidence type="ECO:0000256" key="2">
    <source>
        <dbReference type="ARBA" id="ARBA00007353"/>
    </source>
</evidence>
<dbReference type="InterPro" id="IPR003730">
    <property type="entry name" value="Cu_polyphenol_OxRdtase"/>
</dbReference>
<comment type="catalytic activity">
    <reaction evidence="8">
        <text>adenosine + phosphate = alpha-D-ribose 1-phosphate + adenine</text>
        <dbReference type="Rhea" id="RHEA:27642"/>
        <dbReference type="ChEBI" id="CHEBI:16335"/>
        <dbReference type="ChEBI" id="CHEBI:16708"/>
        <dbReference type="ChEBI" id="CHEBI:43474"/>
        <dbReference type="ChEBI" id="CHEBI:57720"/>
        <dbReference type="EC" id="2.4.2.1"/>
    </reaction>
    <physiologicalReaction direction="left-to-right" evidence="8">
        <dbReference type="Rhea" id="RHEA:27643"/>
    </physiologicalReaction>
</comment>
<evidence type="ECO:0000256" key="9">
    <source>
        <dbReference type="ARBA" id="ARBA00049893"/>
    </source>
</evidence>
<evidence type="ECO:0000313" key="11">
    <source>
        <dbReference type="Proteomes" id="UP000826234"/>
    </source>
</evidence>
<dbReference type="CDD" id="cd16833">
    <property type="entry name" value="YfiH"/>
    <property type="match status" value="1"/>
</dbReference>
<keyword evidence="5" id="KW-0378">Hydrolase</keyword>
<evidence type="ECO:0000256" key="5">
    <source>
        <dbReference type="ARBA" id="ARBA00022801"/>
    </source>
</evidence>
<evidence type="ECO:0000256" key="6">
    <source>
        <dbReference type="ARBA" id="ARBA00022833"/>
    </source>
</evidence>
<keyword evidence="11" id="KW-1185">Reference proteome</keyword>
<reference evidence="10 11" key="1">
    <citation type="journal article" date="2022" name="Gigascience">
        <title>A chromosome-level genome assembly and annotation of the desert horned lizard, Phrynosoma platyrhinos, provides insight into chromosomal rearrangements among reptiles.</title>
        <authorList>
            <person name="Koochekian N."/>
            <person name="Ascanio A."/>
            <person name="Farleigh K."/>
            <person name="Card D.C."/>
            <person name="Schield D.R."/>
            <person name="Castoe T.A."/>
            <person name="Jezkova T."/>
        </authorList>
    </citation>
    <scope>NUCLEOTIDE SEQUENCE [LARGE SCALE GENOMIC DNA]</scope>
    <source>
        <strain evidence="10">NK-2021</strain>
    </source>
</reference>
<evidence type="ECO:0000256" key="3">
    <source>
        <dbReference type="ARBA" id="ARBA00022679"/>
    </source>
</evidence>
<evidence type="ECO:0008006" key="12">
    <source>
        <dbReference type="Google" id="ProtNLM"/>
    </source>
</evidence>
<accession>A0ABQ7T4Z1</accession>
<dbReference type="PANTHER" id="PTHR30616:SF2">
    <property type="entry name" value="PURINE NUCLEOSIDE PHOSPHORYLASE LACC1"/>
    <property type="match status" value="1"/>
</dbReference>
<dbReference type="SUPFAM" id="SSF64438">
    <property type="entry name" value="CNF1/YfiH-like putative cysteine hydrolases"/>
    <property type="match status" value="1"/>
</dbReference>
<keyword evidence="4" id="KW-0479">Metal-binding</keyword>
<comment type="catalytic activity">
    <reaction evidence="9">
        <text>S-methyl-5'-thioadenosine + phosphate = 5-(methylsulfanyl)-alpha-D-ribose 1-phosphate + adenine</text>
        <dbReference type="Rhea" id="RHEA:11852"/>
        <dbReference type="ChEBI" id="CHEBI:16708"/>
        <dbReference type="ChEBI" id="CHEBI:17509"/>
        <dbReference type="ChEBI" id="CHEBI:43474"/>
        <dbReference type="ChEBI" id="CHEBI:58533"/>
        <dbReference type="EC" id="2.4.2.28"/>
    </reaction>
    <physiologicalReaction direction="left-to-right" evidence="9">
        <dbReference type="Rhea" id="RHEA:11853"/>
    </physiologicalReaction>
</comment>
<gene>
    <name evidence="10" type="ORF">JD844_031857</name>
</gene>
<dbReference type="Proteomes" id="UP000826234">
    <property type="component" value="Unassembled WGS sequence"/>
</dbReference>
<evidence type="ECO:0000256" key="7">
    <source>
        <dbReference type="ARBA" id="ARBA00047989"/>
    </source>
</evidence>
<dbReference type="Gene3D" id="3.60.140.10">
    <property type="entry name" value="CNF1/YfiH-like putative cysteine hydrolases"/>
    <property type="match status" value="1"/>
</dbReference>
<comment type="similarity">
    <text evidence="2">Belongs to the purine nucleoside phosphorylase YfiH/LACC1 family.</text>
</comment>
<dbReference type="InterPro" id="IPR011324">
    <property type="entry name" value="Cytotoxic_necrot_fac-like_cat"/>
</dbReference>
<comment type="catalytic activity">
    <reaction evidence="7">
        <text>adenosine + H2O + H(+) = inosine + NH4(+)</text>
        <dbReference type="Rhea" id="RHEA:24408"/>
        <dbReference type="ChEBI" id="CHEBI:15377"/>
        <dbReference type="ChEBI" id="CHEBI:15378"/>
        <dbReference type="ChEBI" id="CHEBI:16335"/>
        <dbReference type="ChEBI" id="CHEBI:17596"/>
        <dbReference type="ChEBI" id="CHEBI:28938"/>
        <dbReference type="EC" id="3.5.4.4"/>
    </reaction>
    <physiologicalReaction direction="left-to-right" evidence="7">
        <dbReference type="Rhea" id="RHEA:24409"/>
    </physiologicalReaction>
</comment>
<keyword evidence="3" id="KW-0808">Transferase</keyword>
<evidence type="ECO:0000256" key="1">
    <source>
        <dbReference type="ARBA" id="ARBA00000553"/>
    </source>
</evidence>
<dbReference type="EMBL" id="JAIPUX010001232">
    <property type="protein sequence ID" value="KAH0624431.1"/>
    <property type="molecule type" value="Genomic_DNA"/>
</dbReference>
<protein>
    <recommendedName>
        <fullName evidence="12">Laccase domain-containing protein 1</fullName>
    </recommendedName>
</protein>
<dbReference type="PANTHER" id="PTHR30616">
    <property type="entry name" value="UNCHARACTERIZED PROTEIN YFIH"/>
    <property type="match status" value="1"/>
</dbReference>
<comment type="caution">
    <text evidence="10">The sequence shown here is derived from an EMBL/GenBank/DDBJ whole genome shotgun (WGS) entry which is preliminary data.</text>
</comment>
<sequence>MAKAVLIDLYHLGASSWNNQIQESVIRTLKAIEEEEDPSQSPFVCLMCCQALRSKRNGKDALHKIMQILHGPARRFEVVCSEDTVATLYTIKQKLDEKNIDTVKIILTSQRQPSMREYISQLFTSVYQFEYKDLEITCEENHLPESTVLQNKSMSLSDQDKEKIQNHIFLHGFTTRTGGISYIPTLSAFNLFSSSKRRDPPAVVKENLRRLAIAAGFSQDTYHSVKCCNYCNLSPGNEGENELLLPPSPFCKWGQVDVWVMGKAKPESYDGIVTNQKGVTIAAPGADCIPVLFADPVQKACGAAHSGWQGTLQGVSMAVVNAMITEYGCNVKDILVVLGPSVGPCCFKLPQKSAKEFYRIDPKCVRLYESSHPYIDIRRATRVLLEAGGVLPQNIQDDSVMDLNQNVTLCTSCCPDQFYSHVRDGENFGTQIGFISIKD</sequence>
<proteinExistence type="inferred from homology"/>
<evidence type="ECO:0000313" key="10">
    <source>
        <dbReference type="EMBL" id="KAH0624431.1"/>
    </source>
</evidence>
<comment type="catalytic activity">
    <reaction evidence="1">
        <text>inosine + phosphate = alpha-D-ribose 1-phosphate + hypoxanthine</text>
        <dbReference type="Rhea" id="RHEA:27646"/>
        <dbReference type="ChEBI" id="CHEBI:17368"/>
        <dbReference type="ChEBI" id="CHEBI:17596"/>
        <dbReference type="ChEBI" id="CHEBI:43474"/>
        <dbReference type="ChEBI" id="CHEBI:57720"/>
        <dbReference type="EC" id="2.4.2.1"/>
    </reaction>
    <physiologicalReaction direction="left-to-right" evidence="1">
        <dbReference type="Rhea" id="RHEA:27647"/>
    </physiologicalReaction>
</comment>
<organism evidence="10 11">
    <name type="scientific">Phrynosoma platyrhinos</name>
    <name type="common">Desert horned lizard</name>
    <dbReference type="NCBI Taxonomy" id="52577"/>
    <lineage>
        <taxon>Eukaryota</taxon>
        <taxon>Metazoa</taxon>
        <taxon>Chordata</taxon>
        <taxon>Craniata</taxon>
        <taxon>Vertebrata</taxon>
        <taxon>Euteleostomi</taxon>
        <taxon>Lepidosauria</taxon>
        <taxon>Squamata</taxon>
        <taxon>Bifurcata</taxon>
        <taxon>Unidentata</taxon>
        <taxon>Episquamata</taxon>
        <taxon>Toxicofera</taxon>
        <taxon>Iguania</taxon>
        <taxon>Phrynosomatidae</taxon>
        <taxon>Phrynosomatinae</taxon>
        <taxon>Phrynosoma</taxon>
    </lineage>
</organism>